<evidence type="ECO:0000313" key="2">
    <source>
        <dbReference type="Proteomes" id="UP001054902"/>
    </source>
</evidence>
<dbReference type="Gene3D" id="3.30.420.140">
    <property type="entry name" value="YqgF/RNase H-like domain"/>
    <property type="match status" value="1"/>
</dbReference>
<proteinExistence type="predicted"/>
<sequence length="250" mass="28765">MINSRLSKCVVPSARIASIFDWKQSSSILSLDISKHRICISVGQHPNREDQHIIQKMKPIEYMPHEQKNISKAMFKTRKEHVKKSIEKVVKKYNISGFVVGWPLEPSGNPGAACGRVLHLLDFLADIGRNRIISPSRPLTLMDQRVFTHNKFDEIDRPLDRWGRSSAFCPLSLQDGKVKVLGDFYISSHGKDEIFYRNLDCSQQILEQFFNSHFKLDEDRLYKRSSTAVTFDRLIRDYDTHGGCIEASLL</sequence>
<dbReference type="AlphaFoldDB" id="A0AAD3H5I1"/>
<keyword evidence="2" id="KW-1185">Reference proteome</keyword>
<evidence type="ECO:0000313" key="1">
    <source>
        <dbReference type="EMBL" id="GFH51046.1"/>
    </source>
</evidence>
<comment type="caution">
    <text evidence="1">The sequence shown here is derived from an EMBL/GenBank/DDBJ whole genome shotgun (WGS) entry which is preliminary data.</text>
</comment>
<dbReference type="EMBL" id="BLLK01000045">
    <property type="protein sequence ID" value="GFH51046.1"/>
    <property type="molecule type" value="Genomic_DNA"/>
</dbReference>
<dbReference type="InterPro" id="IPR037027">
    <property type="entry name" value="YqgF/RNaseH-like_dom_sf"/>
</dbReference>
<dbReference type="GO" id="GO:0006139">
    <property type="term" value="P:nucleobase-containing compound metabolic process"/>
    <property type="evidence" value="ECO:0007669"/>
    <property type="project" value="InterPro"/>
</dbReference>
<protein>
    <submittedName>
        <fullName evidence="1">Uncharacterized protein</fullName>
    </submittedName>
</protein>
<accession>A0AAD3H5I1</accession>
<gene>
    <name evidence="1" type="ORF">CTEN210_07522</name>
</gene>
<name>A0AAD3H5I1_9STRA</name>
<dbReference type="Proteomes" id="UP001054902">
    <property type="component" value="Unassembled WGS sequence"/>
</dbReference>
<reference evidence="1 2" key="1">
    <citation type="journal article" date="2021" name="Sci. Rep.">
        <title>The genome of the diatom Chaetoceros tenuissimus carries an ancient integrated fragment of an extant virus.</title>
        <authorList>
            <person name="Hongo Y."/>
            <person name="Kimura K."/>
            <person name="Takaki Y."/>
            <person name="Yoshida Y."/>
            <person name="Baba S."/>
            <person name="Kobayashi G."/>
            <person name="Nagasaki K."/>
            <person name="Hano T."/>
            <person name="Tomaru Y."/>
        </authorList>
    </citation>
    <scope>NUCLEOTIDE SEQUENCE [LARGE SCALE GENOMIC DNA]</scope>
    <source>
        <strain evidence="1 2">NIES-3715</strain>
    </source>
</reference>
<organism evidence="1 2">
    <name type="scientific">Chaetoceros tenuissimus</name>
    <dbReference type="NCBI Taxonomy" id="426638"/>
    <lineage>
        <taxon>Eukaryota</taxon>
        <taxon>Sar</taxon>
        <taxon>Stramenopiles</taxon>
        <taxon>Ochrophyta</taxon>
        <taxon>Bacillariophyta</taxon>
        <taxon>Coscinodiscophyceae</taxon>
        <taxon>Chaetocerotophycidae</taxon>
        <taxon>Chaetocerotales</taxon>
        <taxon>Chaetocerotaceae</taxon>
        <taxon>Chaetoceros</taxon>
    </lineage>
</organism>